<feature type="transmembrane region" description="Helical" evidence="1">
    <location>
        <begin position="185"/>
        <end position="204"/>
    </location>
</feature>
<dbReference type="EMBL" id="RJVG01000004">
    <property type="protein sequence ID" value="ROR28727.1"/>
    <property type="molecule type" value="Genomic_DNA"/>
</dbReference>
<keyword evidence="3" id="KW-1185">Reference proteome</keyword>
<keyword evidence="1" id="KW-1133">Transmembrane helix</keyword>
<keyword evidence="1" id="KW-0472">Membrane</keyword>
<keyword evidence="1" id="KW-0812">Transmembrane</keyword>
<organism evidence="2 3">
    <name type="scientific">Mobilisporobacter senegalensis</name>
    <dbReference type="NCBI Taxonomy" id="1329262"/>
    <lineage>
        <taxon>Bacteria</taxon>
        <taxon>Bacillati</taxon>
        <taxon>Bacillota</taxon>
        <taxon>Clostridia</taxon>
        <taxon>Lachnospirales</taxon>
        <taxon>Lachnospiraceae</taxon>
        <taxon>Mobilisporobacter</taxon>
    </lineage>
</organism>
<name>A0A3N1XUZ2_9FIRM</name>
<evidence type="ECO:0000313" key="3">
    <source>
        <dbReference type="Proteomes" id="UP000273083"/>
    </source>
</evidence>
<evidence type="ECO:0000313" key="2">
    <source>
        <dbReference type="EMBL" id="ROR28727.1"/>
    </source>
</evidence>
<evidence type="ECO:0000256" key="1">
    <source>
        <dbReference type="SAM" id="Phobius"/>
    </source>
</evidence>
<accession>A0A3N1XUZ2</accession>
<evidence type="ECO:0008006" key="4">
    <source>
        <dbReference type="Google" id="ProtNLM"/>
    </source>
</evidence>
<feature type="transmembrane region" description="Helical" evidence="1">
    <location>
        <begin position="12"/>
        <end position="31"/>
    </location>
</feature>
<reference evidence="2 3" key="1">
    <citation type="submission" date="2018-11" db="EMBL/GenBank/DDBJ databases">
        <title>Genomic Encyclopedia of Type Strains, Phase IV (KMG-IV): sequencing the most valuable type-strain genomes for metagenomic binning, comparative biology and taxonomic classification.</title>
        <authorList>
            <person name="Goeker M."/>
        </authorList>
    </citation>
    <scope>NUCLEOTIDE SEQUENCE [LARGE SCALE GENOMIC DNA]</scope>
    <source>
        <strain evidence="2 3">DSM 26537</strain>
    </source>
</reference>
<dbReference type="Proteomes" id="UP000273083">
    <property type="component" value="Unassembled WGS sequence"/>
</dbReference>
<gene>
    <name evidence="2" type="ORF">EDD66_104316</name>
</gene>
<protein>
    <recommendedName>
        <fullName evidence="4">GGDEF domain-containing protein</fullName>
    </recommendedName>
</protein>
<comment type="caution">
    <text evidence="2">The sequence shown here is derived from an EMBL/GenBank/DDBJ whole genome shotgun (WGS) entry which is preliminary data.</text>
</comment>
<dbReference type="AlphaFoldDB" id="A0A3N1XUZ2"/>
<dbReference type="RefSeq" id="WP_123609221.1">
    <property type="nucleotide sequence ID" value="NZ_RJVG01000004.1"/>
</dbReference>
<proteinExistence type="predicted"/>
<sequence length="359" mass="42267">MNIVDKFNNKKLMAGVVIFCSIIFFLILLNIEYCINQSMKVYSSLQEDKLVLMLSEAEIRTEWNHDTYQSNLSSIIKSDFATSASEYCFVAVEDELTFIKDNDTTEIALAKNNLKLKDFIKIENGSYPLDDSSITTLKARLSDKRSYLVSIGTYTYKNVNYRLGICSREGYVIEKYKMDIYRLHLFIYILLFCTAFISSIFYLLRKQKKDKDTIYRLEQETIHSRLLIDKLHEDINEAAKLKNRYPMHGYFTKQIVENILLNLSEEQMNKSVKLIIRINSLRPEVVTNTSVLLERIQVEEGVSCLWSKNEFIVLLLNAHRKEAERFIQVFRQNYELFSEDAVENDIEFIIEDWRIRDEI</sequence>